<proteinExistence type="predicted"/>
<organism evidence="2 3">
    <name type="scientific">Nostoc linckia FACHB-391</name>
    <dbReference type="NCBI Taxonomy" id="2692906"/>
    <lineage>
        <taxon>Bacteria</taxon>
        <taxon>Bacillati</taxon>
        <taxon>Cyanobacteriota</taxon>
        <taxon>Cyanophyceae</taxon>
        <taxon>Nostocales</taxon>
        <taxon>Nostocaceae</taxon>
        <taxon>Nostoc</taxon>
    </lineage>
</organism>
<accession>A0ABR8FAF8</accession>
<gene>
    <name evidence="2" type="ORF">H6G95_37905</name>
</gene>
<sequence>MRFVTLIDSVLIVACITLMPGVADAQTDTTISSKRIAVNSNNLPTNYTSVSYLEPLDLVSYAYQGGLLQEGIPSGGTLVLKTLCKNIIAKDLVRAAVNADKLPAQVLNDQNYLNAVALQLEVLPDDAALD</sequence>
<keyword evidence="1" id="KW-0732">Signal</keyword>
<reference evidence="2 3" key="1">
    <citation type="journal article" date="2020" name="ISME J.">
        <title>Comparative genomics reveals insights into cyanobacterial evolution and habitat adaptation.</title>
        <authorList>
            <person name="Chen M.Y."/>
            <person name="Teng W.K."/>
            <person name="Zhao L."/>
            <person name="Hu C.X."/>
            <person name="Zhou Y.K."/>
            <person name="Han B.P."/>
            <person name="Song L.R."/>
            <person name="Shu W.S."/>
        </authorList>
    </citation>
    <scope>NUCLEOTIDE SEQUENCE [LARGE SCALE GENOMIC DNA]</scope>
    <source>
        <strain evidence="2 3">FACHB-391</strain>
    </source>
</reference>
<protein>
    <submittedName>
        <fullName evidence="2">Uncharacterized protein</fullName>
    </submittedName>
</protein>
<dbReference type="Proteomes" id="UP000604661">
    <property type="component" value="Unassembled WGS sequence"/>
</dbReference>
<evidence type="ECO:0000313" key="2">
    <source>
        <dbReference type="EMBL" id="MBD2566212.1"/>
    </source>
</evidence>
<dbReference type="EMBL" id="JACJTE010000160">
    <property type="protein sequence ID" value="MBD2566212.1"/>
    <property type="molecule type" value="Genomic_DNA"/>
</dbReference>
<feature type="chain" id="PRO_5047055648" evidence="1">
    <location>
        <begin position="26"/>
        <end position="130"/>
    </location>
</feature>
<evidence type="ECO:0000256" key="1">
    <source>
        <dbReference type="SAM" id="SignalP"/>
    </source>
</evidence>
<evidence type="ECO:0000313" key="3">
    <source>
        <dbReference type="Proteomes" id="UP000604661"/>
    </source>
</evidence>
<name>A0ABR8FAF8_NOSLI</name>
<dbReference type="RefSeq" id="WP_190901990.1">
    <property type="nucleotide sequence ID" value="NZ_JACJTE010000160.1"/>
</dbReference>
<keyword evidence="3" id="KW-1185">Reference proteome</keyword>
<feature type="signal peptide" evidence="1">
    <location>
        <begin position="1"/>
        <end position="25"/>
    </location>
</feature>
<comment type="caution">
    <text evidence="2">The sequence shown here is derived from an EMBL/GenBank/DDBJ whole genome shotgun (WGS) entry which is preliminary data.</text>
</comment>